<feature type="chain" id="PRO_5034001247" description="Yeast cell wall synthesis Kre9/Knh1-like N-terminal domain-containing protein" evidence="3">
    <location>
        <begin position="19"/>
        <end position="207"/>
    </location>
</feature>
<feature type="compositionally biased region" description="Basic residues" evidence="2">
    <location>
        <begin position="168"/>
        <end position="184"/>
    </location>
</feature>
<dbReference type="Proteomes" id="UP000654370">
    <property type="component" value="Unassembled WGS sequence"/>
</dbReference>
<gene>
    <name evidence="5" type="ORF">INT43_002710</name>
</gene>
<evidence type="ECO:0000313" key="6">
    <source>
        <dbReference type="Proteomes" id="UP000654370"/>
    </source>
</evidence>
<dbReference type="OrthoDB" id="2418723at2759"/>
<keyword evidence="6" id="KW-1185">Reference proteome</keyword>
<feature type="domain" description="Yeast cell wall synthesis Kre9/Knh1-like N-terminal" evidence="4">
    <location>
        <begin position="25"/>
        <end position="100"/>
    </location>
</feature>
<evidence type="ECO:0000256" key="2">
    <source>
        <dbReference type="SAM" id="MobiDB-lite"/>
    </source>
</evidence>
<evidence type="ECO:0000259" key="4">
    <source>
        <dbReference type="Pfam" id="PF10342"/>
    </source>
</evidence>
<feature type="compositionally biased region" description="Low complexity" evidence="2">
    <location>
        <begin position="141"/>
        <end position="167"/>
    </location>
</feature>
<dbReference type="PANTHER" id="PTHR40633">
    <property type="entry name" value="MATRIX PROTEIN, PUTATIVE (AFU_ORTHOLOGUE AFUA_8G05410)-RELATED"/>
    <property type="match status" value="1"/>
</dbReference>
<evidence type="ECO:0000256" key="1">
    <source>
        <dbReference type="ARBA" id="ARBA00022729"/>
    </source>
</evidence>
<dbReference type="EMBL" id="JAEPQZ010000001">
    <property type="protein sequence ID" value="KAG2186272.1"/>
    <property type="molecule type" value="Genomic_DNA"/>
</dbReference>
<dbReference type="InterPro" id="IPR018466">
    <property type="entry name" value="Kre9/Knh1-like_N"/>
</dbReference>
<dbReference type="InterPro" id="IPR052982">
    <property type="entry name" value="SRP1/TIP1-like"/>
</dbReference>
<feature type="compositionally biased region" description="Low complexity" evidence="2">
    <location>
        <begin position="120"/>
        <end position="133"/>
    </location>
</feature>
<name>A0A8H7Q5D3_MORIS</name>
<accession>A0A8H7Q5D3</accession>
<dbReference type="AlphaFoldDB" id="A0A8H7Q5D3"/>
<evidence type="ECO:0000313" key="5">
    <source>
        <dbReference type="EMBL" id="KAG2186272.1"/>
    </source>
</evidence>
<dbReference type="Pfam" id="PF10342">
    <property type="entry name" value="Kre9_KNH"/>
    <property type="match status" value="1"/>
</dbReference>
<keyword evidence="1 3" id="KW-0732">Signal</keyword>
<proteinExistence type="predicted"/>
<feature type="compositionally biased region" description="Low complexity" evidence="2">
    <location>
        <begin position="197"/>
        <end position="207"/>
    </location>
</feature>
<feature type="signal peptide" evidence="3">
    <location>
        <begin position="1"/>
        <end position="18"/>
    </location>
</feature>
<feature type="region of interest" description="Disordered" evidence="2">
    <location>
        <begin position="120"/>
        <end position="207"/>
    </location>
</feature>
<sequence length="207" mass="21484">MLKTTLLTLTAIVSAVLAGSVDITSPQQGEVWEAGKEVDIVWDAATAGNSPVSIMLASGPAKALLIDMVVANKIPASQGHYKWTVPSNLKSGKNYVIEVGPNMKDISFAGYITVKGVSVPSGSHVSHHPSATHSAHHSHHTSASASAHHAKAGTTALSQAPPHSSAAPKKHHHKKAKKSGKKSPKFTTIKIHPKPSHAPAKPASASV</sequence>
<evidence type="ECO:0000256" key="3">
    <source>
        <dbReference type="SAM" id="SignalP"/>
    </source>
</evidence>
<dbReference type="PANTHER" id="PTHR40633:SF1">
    <property type="entry name" value="GPI ANCHORED SERINE-THREONINE RICH PROTEIN (AFU_ORTHOLOGUE AFUA_1G03630)"/>
    <property type="match status" value="1"/>
</dbReference>
<comment type="caution">
    <text evidence="5">The sequence shown here is derived from an EMBL/GenBank/DDBJ whole genome shotgun (WGS) entry which is preliminary data.</text>
</comment>
<organism evidence="5 6">
    <name type="scientific">Mortierella isabellina</name>
    <name type="common">Filamentous fungus</name>
    <name type="synonym">Umbelopsis isabellina</name>
    <dbReference type="NCBI Taxonomy" id="91625"/>
    <lineage>
        <taxon>Eukaryota</taxon>
        <taxon>Fungi</taxon>
        <taxon>Fungi incertae sedis</taxon>
        <taxon>Mucoromycota</taxon>
        <taxon>Mucoromycotina</taxon>
        <taxon>Umbelopsidomycetes</taxon>
        <taxon>Umbelopsidales</taxon>
        <taxon>Umbelopsidaceae</taxon>
        <taxon>Umbelopsis</taxon>
    </lineage>
</organism>
<protein>
    <recommendedName>
        <fullName evidence="4">Yeast cell wall synthesis Kre9/Knh1-like N-terminal domain-containing protein</fullName>
    </recommendedName>
</protein>
<reference evidence="5" key="1">
    <citation type="submission" date="2020-12" db="EMBL/GenBank/DDBJ databases">
        <title>Metabolic potential, ecology and presence of endohyphal bacteria is reflected in genomic diversity of Mucoromycotina.</title>
        <authorList>
            <person name="Muszewska A."/>
            <person name="Okrasinska A."/>
            <person name="Steczkiewicz K."/>
            <person name="Drgas O."/>
            <person name="Orlowska M."/>
            <person name="Perlinska-Lenart U."/>
            <person name="Aleksandrzak-Piekarczyk T."/>
            <person name="Szatraj K."/>
            <person name="Zielenkiewicz U."/>
            <person name="Pilsyk S."/>
            <person name="Malc E."/>
            <person name="Mieczkowski P."/>
            <person name="Kruszewska J.S."/>
            <person name="Biernat P."/>
            <person name="Pawlowska J."/>
        </authorList>
    </citation>
    <scope>NUCLEOTIDE SEQUENCE</scope>
    <source>
        <strain evidence="5">WA0000067209</strain>
    </source>
</reference>